<evidence type="ECO:0000313" key="12">
    <source>
        <dbReference type="EMBL" id="PJE64572.1"/>
    </source>
</evidence>
<dbReference type="InterPro" id="IPR036025">
    <property type="entry name" value="RtcB-like_sf"/>
</dbReference>
<dbReference type="PANTHER" id="PTHR11118:SF1">
    <property type="entry name" value="RNA-SPLICING LIGASE RTCB HOMOLOG"/>
    <property type="match status" value="1"/>
</dbReference>
<proteinExistence type="inferred from homology"/>
<feature type="binding site" evidence="9">
    <location>
        <begin position="404"/>
        <end position="407"/>
    </location>
    <ligand>
        <name>GMP</name>
        <dbReference type="ChEBI" id="CHEBI:58115"/>
    </ligand>
</feature>
<feature type="binding site" evidence="10">
    <location>
        <position position="347"/>
    </location>
    <ligand>
        <name>Mn(2+)</name>
        <dbReference type="ChEBI" id="CHEBI:29035"/>
        <label>2</label>
    </ligand>
</feature>
<sequence>MPTDKIQSVGCELNDPGVRDTLDRISAIKSVQSLVCLPDTHLKEKTEAPCSFVATTHSTIIPDFTAPSVGCGMGMIVTSLTRRDITPEKLELFYRHMRDHLGLRYGSFKNILLWLGVIRRPVHKYDFSKKELSDMVMYGGKAAVKKYHLPEDTLAHVEYGGDASDGQGLTPFRLQDILPRAAWVTGRHDIGYGFKGNHFLELQYVDEIMDDETAKKWGLNKDGIVIMYHGGGGAVSHYLARYFANRKKDRTSWKSRTFQLTAKLFFHFLSVNGLRHVQERWSYYFTPKEFREIPASSYEGKRTMTSITASLNYSYAFRLAIVKRIYDSLDKTFGTSVTHTLLWDNIHNSIRKEKVGMENLIVHRHTATRIFKEKPVIIPGFNTTNSYVGIGLESGLEQLFSVDHGAGETIKKLHEKGASKEQPGTTNIYTTKEPYKKTVPHITREGLDAVVKPLEEIGLMKPVAYTKPIAVFKG</sequence>
<comment type="subunit">
    <text evidence="11">Monomer.</text>
</comment>
<comment type="catalytic activity">
    <reaction evidence="7">
        <text>a 3'-end 3'-phospho-ribonucleotide-RNA + a 5'-end dephospho-ribonucleoside-RNA + GTP = a ribonucleotidyl-ribonucleotide-RNA + GMP + diphosphate</text>
        <dbReference type="Rhea" id="RHEA:68076"/>
        <dbReference type="Rhea" id="RHEA-COMP:10463"/>
        <dbReference type="Rhea" id="RHEA-COMP:13936"/>
        <dbReference type="Rhea" id="RHEA-COMP:17355"/>
        <dbReference type="ChEBI" id="CHEBI:33019"/>
        <dbReference type="ChEBI" id="CHEBI:37565"/>
        <dbReference type="ChEBI" id="CHEBI:58115"/>
        <dbReference type="ChEBI" id="CHEBI:83062"/>
        <dbReference type="ChEBI" id="CHEBI:138284"/>
        <dbReference type="ChEBI" id="CHEBI:173118"/>
        <dbReference type="EC" id="6.5.1.8"/>
    </reaction>
</comment>
<keyword evidence="4" id="KW-0692">RNA repair</keyword>
<keyword evidence="2 10" id="KW-0479">Metal-binding</keyword>
<keyword evidence="6 10" id="KW-0464">Manganese</keyword>
<dbReference type="InterPro" id="IPR001233">
    <property type="entry name" value="RtcB"/>
</dbReference>
<comment type="similarity">
    <text evidence="11">Belongs to the RtcB family.</text>
</comment>
<evidence type="ECO:0000256" key="9">
    <source>
        <dbReference type="PIRSR" id="PIRSR601233-2"/>
    </source>
</evidence>
<evidence type="ECO:0000256" key="10">
    <source>
        <dbReference type="PIRSR" id="PIRSR601233-3"/>
    </source>
</evidence>
<evidence type="ECO:0000256" key="7">
    <source>
        <dbReference type="ARBA" id="ARBA00047746"/>
    </source>
</evidence>
<evidence type="ECO:0000256" key="3">
    <source>
        <dbReference type="ARBA" id="ARBA00022741"/>
    </source>
</evidence>
<dbReference type="Proteomes" id="UP000229098">
    <property type="component" value="Unassembled WGS sequence"/>
</dbReference>
<evidence type="ECO:0000256" key="1">
    <source>
        <dbReference type="ARBA" id="ARBA00022598"/>
    </source>
</evidence>
<name>A0A2M8KXG4_9BACT</name>
<dbReference type="EMBL" id="PFEF01000005">
    <property type="protein sequence ID" value="PJE64572.1"/>
    <property type="molecule type" value="Genomic_DNA"/>
</dbReference>
<dbReference type="PANTHER" id="PTHR11118">
    <property type="entry name" value="RNA-SPLICING LIGASE RTCB HOMOLOG"/>
    <property type="match status" value="1"/>
</dbReference>
<feature type="active site" description="GMP-histidine intermediate" evidence="8">
    <location>
        <position position="404"/>
    </location>
</feature>
<comment type="cofactor">
    <cofactor evidence="10 11">
        <name>Mn(2+)</name>
        <dbReference type="ChEBI" id="CHEBI:29035"/>
    </cofactor>
    <text evidence="10 11">Binds 2 manganese ions per subunit.</text>
</comment>
<dbReference type="GO" id="GO:0170057">
    <property type="term" value="F:RNA ligase (GTP) activity"/>
    <property type="evidence" value="ECO:0007669"/>
    <property type="project" value="UniProtKB-EC"/>
</dbReference>
<dbReference type="GO" id="GO:0042245">
    <property type="term" value="P:RNA repair"/>
    <property type="evidence" value="ECO:0007669"/>
    <property type="project" value="UniProtKB-KW"/>
</dbReference>
<dbReference type="AlphaFoldDB" id="A0A2M8KXG4"/>
<evidence type="ECO:0000256" key="2">
    <source>
        <dbReference type="ARBA" id="ARBA00022723"/>
    </source>
</evidence>
<keyword evidence="5 9" id="KW-0342">GTP-binding</keyword>
<evidence type="ECO:0000256" key="4">
    <source>
        <dbReference type="ARBA" id="ARBA00022800"/>
    </source>
</evidence>
<feature type="binding site" evidence="10">
    <location>
        <position position="229"/>
    </location>
    <ligand>
        <name>Mn(2+)</name>
        <dbReference type="ChEBI" id="CHEBI:29035"/>
        <label>2</label>
    </ligand>
</feature>
<organism evidence="12 13">
    <name type="scientific">Candidatus Ryanbacteria bacterium CG10_big_fil_rev_8_21_14_0_10_43_42</name>
    <dbReference type="NCBI Taxonomy" id="1974864"/>
    <lineage>
        <taxon>Bacteria</taxon>
        <taxon>Candidatus Ryaniibacteriota</taxon>
    </lineage>
</organism>
<reference evidence="13" key="1">
    <citation type="submission" date="2017-09" db="EMBL/GenBank/DDBJ databases">
        <title>Depth-based differentiation of microbial function through sediment-hosted aquifers and enrichment of novel symbionts in the deep terrestrial subsurface.</title>
        <authorList>
            <person name="Probst A.J."/>
            <person name="Ladd B."/>
            <person name="Jarett J.K."/>
            <person name="Geller-Mcgrath D.E."/>
            <person name="Sieber C.M.K."/>
            <person name="Emerson J.B."/>
            <person name="Anantharaman K."/>
            <person name="Thomas B.C."/>
            <person name="Malmstrom R."/>
            <person name="Stieglmeier M."/>
            <person name="Klingl A."/>
            <person name="Woyke T."/>
            <person name="Ryan C.M."/>
            <person name="Banfield J.F."/>
        </authorList>
    </citation>
    <scope>NUCLEOTIDE SEQUENCE [LARGE SCALE GENOMIC DNA]</scope>
</reference>
<keyword evidence="3 9" id="KW-0547">Nucleotide-binding</keyword>
<dbReference type="EC" id="6.5.1.-" evidence="11"/>
<evidence type="ECO:0000256" key="5">
    <source>
        <dbReference type="ARBA" id="ARBA00023134"/>
    </source>
</evidence>
<protein>
    <recommendedName>
        <fullName evidence="11">tRNA-splicing ligase RtcB</fullName>
        <ecNumber evidence="11">6.5.1.-</ecNumber>
    </recommendedName>
</protein>
<dbReference type="GO" id="GO:0046872">
    <property type="term" value="F:metal ion binding"/>
    <property type="evidence" value="ECO:0007669"/>
    <property type="project" value="UniProtKB-UniRule"/>
</dbReference>
<accession>A0A2M8KXG4</accession>
<comment type="caution">
    <text evidence="12">The sequence shown here is derived from an EMBL/GenBank/DDBJ whole genome shotgun (WGS) entry which is preliminary data.</text>
</comment>
<dbReference type="GO" id="GO:0005525">
    <property type="term" value="F:GTP binding"/>
    <property type="evidence" value="ECO:0007669"/>
    <property type="project" value="UniProtKB-KW"/>
</dbReference>
<dbReference type="Pfam" id="PF01139">
    <property type="entry name" value="RtcB"/>
    <property type="match status" value="1"/>
</dbReference>
<evidence type="ECO:0000256" key="6">
    <source>
        <dbReference type="ARBA" id="ARBA00023211"/>
    </source>
</evidence>
<gene>
    <name evidence="11" type="primary">rtcB</name>
    <name evidence="12" type="ORF">COU90_01910</name>
</gene>
<evidence type="ECO:0000313" key="13">
    <source>
        <dbReference type="Proteomes" id="UP000229098"/>
    </source>
</evidence>
<keyword evidence="1 11" id="KW-0436">Ligase</keyword>
<feature type="binding site" evidence="10">
    <location>
        <position position="198"/>
    </location>
    <ligand>
        <name>Mn(2+)</name>
        <dbReference type="ChEBI" id="CHEBI:29035"/>
        <label>1</label>
    </ligand>
</feature>
<dbReference type="Gene3D" id="3.90.1860.10">
    <property type="entry name" value="tRNA-splicing ligase RtcB"/>
    <property type="match status" value="1"/>
</dbReference>
<feature type="binding site" evidence="9">
    <location>
        <begin position="197"/>
        <end position="201"/>
    </location>
    <ligand>
        <name>GMP</name>
        <dbReference type="ChEBI" id="CHEBI:58115"/>
    </ligand>
</feature>
<dbReference type="SUPFAM" id="SSF103365">
    <property type="entry name" value="Hypothetical protein PH1602"/>
    <property type="match status" value="1"/>
</dbReference>
<evidence type="ECO:0000256" key="11">
    <source>
        <dbReference type="RuleBase" id="RU371113"/>
    </source>
</evidence>
<dbReference type="GO" id="GO:0003972">
    <property type="term" value="F:RNA ligase (ATP) activity"/>
    <property type="evidence" value="ECO:0007669"/>
    <property type="project" value="TreeGrafter"/>
</dbReference>
<feature type="binding site" evidence="9">
    <location>
        <begin position="347"/>
        <end position="348"/>
    </location>
    <ligand>
        <name>GMP</name>
        <dbReference type="ChEBI" id="CHEBI:58115"/>
    </ligand>
</feature>
<evidence type="ECO:0000256" key="8">
    <source>
        <dbReference type="PIRSR" id="PIRSR601233-1"/>
    </source>
</evidence>
<feature type="binding site" evidence="9">
    <location>
        <position position="473"/>
    </location>
    <ligand>
        <name>GMP</name>
        <dbReference type="ChEBI" id="CHEBI:58115"/>
    </ligand>
</feature>
<dbReference type="GO" id="GO:0006396">
    <property type="term" value="P:RNA processing"/>
    <property type="evidence" value="ECO:0007669"/>
    <property type="project" value="InterPro"/>
</dbReference>
<feature type="binding site" evidence="9">
    <location>
        <position position="386"/>
    </location>
    <ligand>
        <name>GMP</name>
        <dbReference type="ChEBI" id="CHEBI:58115"/>
    </ligand>
</feature>